<dbReference type="SUPFAM" id="SSF55874">
    <property type="entry name" value="ATPase domain of HSP90 chaperone/DNA topoisomerase II/histidine kinase"/>
    <property type="match status" value="1"/>
</dbReference>
<dbReference type="Gene3D" id="1.10.287.130">
    <property type="match status" value="1"/>
</dbReference>
<evidence type="ECO:0000313" key="6">
    <source>
        <dbReference type="Proteomes" id="UP000450676"/>
    </source>
</evidence>
<dbReference type="Proteomes" id="UP000450676">
    <property type="component" value="Unassembled WGS sequence"/>
</dbReference>
<comment type="catalytic activity">
    <reaction evidence="1">
        <text>ATP + protein L-histidine = ADP + protein N-phospho-L-histidine.</text>
        <dbReference type="EC" id="2.7.13.3"/>
    </reaction>
</comment>
<dbReference type="SUPFAM" id="SSF47384">
    <property type="entry name" value="Homodimeric domain of signal transducing histidine kinase"/>
    <property type="match status" value="1"/>
</dbReference>
<name>A0A7X4HAV9_9BURK</name>
<dbReference type="GO" id="GO:0000155">
    <property type="term" value="F:phosphorelay sensor kinase activity"/>
    <property type="evidence" value="ECO:0007669"/>
    <property type="project" value="InterPro"/>
</dbReference>
<dbReference type="InterPro" id="IPR036097">
    <property type="entry name" value="HisK_dim/P_sf"/>
</dbReference>
<feature type="domain" description="Histidine kinase" evidence="4">
    <location>
        <begin position="192"/>
        <end position="423"/>
    </location>
</feature>
<dbReference type="InterPro" id="IPR003018">
    <property type="entry name" value="GAF"/>
</dbReference>
<proteinExistence type="predicted"/>
<evidence type="ECO:0000256" key="2">
    <source>
        <dbReference type="ARBA" id="ARBA00012438"/>
    </source>
</evidence>
<evidence type="ECO:0000256" key="1">
    <source>
        <dbReference type="ARBA" id="ARBA00000085"/>
    </source>
</evidence>
<dbReference type="InterPro" id="IPR005467">
    <property type="entry name" value="His_kinase_dom"/>
</dbReference>
<reference evidence="5 6" key="1">
    <citation type="submission" date="2019-12" db="EMBL/GenBank/DDBJ databases">
        <title>Novel species isolated from a subtropical stream in China.</title>
        <authorList>
            <person name="Lu H."/>
        </authorList>
    </citation>
    <scope>NUCLEOTIDE SEQUENCE [LARGE SCALE GENOMIC DNA]</scope>
    <source>
        <strain evidence="5 6">FT127W</strain>
    </source>
</reference>
<keyword evidence="3" id="KW-0597">Phosphoprotein</keyword>
<dbReference type="SMART" id="SM00387">
    <property type="entry name" value="HATPase_c"/>
    <property type="match status" value="1"/>
</dbReference>
<sequence length="437" mass="47388">MAGIFDVPAGLIMRVLPEQIEVLVSSHSEGNPYEHEEKAKLNTGLYCETVMATRGLLHVPDALEDEEWRHNPDVALNMISYLGVPLLWPDNEVFGTICVLDSKKRNYHQKYVELLWEIKKSIERDFVLMQQQEQLVASNTELRHAVRQQEAFSLKLAQSNQDLHAALMRLTSLQEELLRTEKLSALGSVVAGISHELNTPIGNGLLAASTLQSRAAEFALEMERGLTRSRMREFAGTVEQGAGILMRSLDHAAKLVGSFKEVVDEQAADGRQRFDLGEAVRDVLAGLDAVLDDSGNRVVCTIPEGIQMDSYPDQLRQVLAQLIANAVQHAFLPGLSGTVTIAAKRDGDGQVAITVSDDGIGIPPDNLARVFDPFFTTRMGKGGSGLGLHIVYKLVTASLHGKIEAGSGGGAGACFTVTLPVSAPAALRKPQAQPLLS</sequence>
<dbReference type="PROSITE" id="PS50109">
    <property type="entry name" value="HIS_KIN"/>
    <property type="match status" value="1"/>
</dbReference>
<dbReference type="InterPro" id="IPR003661">
    <property type="entry name" value="HisK_dim/P_dom"/>
</dbReference>
<dbReference type="InterPro" id="IPR029016">
    <property type="entry name" value="GAF-like_dom_sf"/>
</dbReference>
<dbReference type="Pfam" id="PF01590">
    <property type="entry name" value="GAF"/>
    <property type="match status" value="1"/>
</dbReference>
<dbReference type="InterPro" id="IPR003594">
    <property type="entry name" value="HATPase_dom"/>
</dbReference>
<dbReference type="InterPro" id="IPR036890">
    <property type="entry name" value="HATPase_C_sf"/>
</dbReference>
<dbReference type="Gene3D" id="3.30.450.40">
    <property type="match status" value="1"/>
</dbReference>
<protein>
    <recommendedName>
        <fullName evidence="2">histidine kinase</fullName>
        <ecNumber evidence="2">2.7.13.3</ecNumber>
    </recommendedName>
</protein>
<dbReference type="PANTHER" id="PTHR43065">
    <property type="entry name" value="SENSOR HISTIDINE KINASE"/>
    <property type="match status" value="1"/>
</dbReference>
<dbReference type="AlphaFoldDB" id="A0A7X4HAV9"/>
<dbReference type="CDD" id="cd00075">
    <property type="entry name" value="HATPase"/>
    <property type="match status" value="1"/>
</dbReference>
<dbReference type="Pfam" id="PF02518">
    <property type="entry name" value="HATPase_c"/>
    <property type="match status" value="1"/>
</dbReference>
<evidence type="ECO:0000256" key="3">
    <source>
        <dbReference type="ARBA" id="ARBA00022553"/>
    </source>
</evidence>
<dbReference type="Gene3D" id="3.30.565.10">
    <property type="entry name" value="Histidine kinase-like ATPase, C-terminal domain"/>
    <property type="match status" value="1"/>
</dbReference>
<keyword evidence="6" id="KW-1185">Reference proteome</keyword>
<dbReference type="EC" id="2.7.13.3" evidence="2"/>
<comment type="caution">
    <text evidence="5">The sequence shown here is derived from an EMBL/GenBank/DDBJ whole genome shotgun (WGS) entry which is preliminary data.</text>
</comment>
<dbReference type="PRINTS" id="PR00344">
    <property type="entry name" value="BCTRLSENSOR"/>
</dbReference>
<dbReference type="CDD" id="cd00082">
    <property type="entry name" value="HisKA"/>
    <property type="match status" value="1"/>
</dbReference>
<dbReference type="SUPFAM" id="SSF55781">
    <property type="entry name" value="GAF domain-like"/>
    <property type="match status" value="1"/>
</dbReference>
<organism evidence="5 6">
    <name type="scientific">Pseudoduganella aquatica</name>
    <dbReference type="NCBI Taxonomy" id="2660641"/>
    <lineage>
        <taxon>Bacteria</taxon>
        <taxon>Pseudomonadati</taxon>
        <taxon>Pseudomonadota</taxon>
        <taxon>Betaproteobacteria</taxon>
        <taxon>Burkholderiales</taxon>
        <taxon>Oxalobacteraceae</taxon>
        <taxon>Telluria group</taxon>
        <taxon>Pseudoduganella</taxon>
    </lineage>
</organism>
<evidence type="ECO:0000313" key="5">
    <source>
        <dbReference type="EMBL" id="MYN06890.1"/>
    </source>
</evidence>
<dbReference type="EMBL" id="WWCU01000004">
    <property type="protein sequence ID" value="MYN06890.1"/>
    <property type="molecule type" value="Genomic_DNA"/>
</dbReference>
<gene>
    <name evidence="5" type="ORF">GTP77_06015</name>
</gene>
<accession>A0A7X4HAV9</accession>
<evidence type="ECO:0000259" key="4">
    <source>
        <dbReference type="PROSITE" id="PS50109"/>
    </source>
</evidence>
<dbReference type="InterPro" id="IPR004358">
    <property type="entry name" value="Sig_transdc_His_kin-like_C"/>
</dbReference>
<dbReference type="PANTHER" id="PTHR43065:SF47">
    <property type="match status" value="1"/>
</dbReference>